<reference evidence="1 2" key="1">
    <citation type="journal article" date="2013" name="PLoS Genet.">
        <title>The genome and development-dependent transcriptomes of Pyronema confluens: a window into fungal evolution.</title>
        <authorList>
            <person name="Traeger S."/>
            <person name="Altegoer F."/>
            <person name="Freitag M."/>
            <person name="Gabaldon T."/>
            <person name="Kempken F."/>
            <person name="Kumar A."/>
            <person name="Marcet-Houben M."/>
            <person name="Poggeler S."/>
            <person name="Stajich J.E."/>
            <person name="Nowrousian M."/>
        </authorList>
    </citation>
    <scope>NUCLEOTIDE SEQUENCE [LARGE SCALE GENOMIC DNA]</scope>
    <source>
        <strain evidence="2">CBS 100304</strain>
        <tissue evidence="1">Vegetative mycelium</tissue>
    </source>
</reference>
<dbReference type="Proteomes" id="UP000018144">
    <property type="component" value="Unassembled WGS sequence"/>
</dbReference>
<dbReference type="AlphaFoldDB" id="U4KXA2"/>
<protein>
    <submittedName>
        <fullName evidence="1">Uncharacterized protein</fullName>
    </submittedName>
</protein>
<gene>
    <name evidence="1" type="ORF">PCON_06008</name>
</gene>
<proteinExistence type="predicted"/>
<sequence>MADDHNATATCSASDITVYSTSTNGYWSPTEKFDDLDSRIYCFARTEYDKNSMPMITFGFSSVNLSSTRRSKVTPHQFTISVTFKDLHHCVLLYESKQLMVTARSLTFLQKPSYIGNTFPPFRDSVINIIGDEKAMYGKVVFQANVEDTKFLSHVTRDIALQFVLGAETITKRWRICSHISTRAQIAYYNANATLPTLKKH</sequence>
<name>U4KXA2_PYROM</name>
<accession>U4KXA2</accession>
<dbReference type="EMBL" id="HF935288">
    <property type="protein sequence ID" value="CCX06421.1"/>
    <property type="molecule type" value="Genomic_DNA"/>
</dbReference>
<evidence type="ECO:0000313" key="2">
    <source>
        <dbReference type="Proteomes" id="UP000018144"/>
    </source>
</evidence>
<keyword evidence="2" id="KW-1185">Reference proteome</keyword>
<organism evidence="1 2">
    <name type="scientific">Pyronema omphalodes (strain CBS 100304)</name>
    <name type="common">Pyronema confluens</name>
    <dbReference type="NCBI Taxonomy" id="1076935"/>
    <lineage>
        <taxon>Eukaryota</taxon>
        <taxon>Fungi</taxon>
        <taxon>Dikarya</taxon>
        <taxon>Ascomycota</taxon>
        <taxon>Pezizomycotina</taxon>
        <taxon>Pezizomycetes</taxon>
        <taxon>Pezizales</taxon>
        <taxon>Pyronemataceae</taxon>
        <taxon>Pyronema</taxon>
    </lineage>
</organism>
<evidence type="ECO:0000313" key="1">
    <source>
        <dbReference type="EMBL" id="CCX06421.1"/>
    </source>
</evidence>